<accession>A0ABW0LH24</accession>
<evidence type="ECO:0000259" key="4">
    <source>
        <dbReference type="SMART" id="SM00479"/>
    </source>
</evidence>
<evidence type="ECO:0000256" key="3">
    <source>
        <dbReference type="ARBA" id="ARBA00022839"/>
    </source>
</evidence>
<dbReference type="PANTHER" id="PTHR30231">
    <property type="entry name" value="DNA POLYMERASE III SUBUNIT EPSILON"/>
    <property type="match status" value="1"/>
</dbReference>
<gene>
    <name evidence="5" type="ORF">ACFPM4_05650</name>
</gene>
<dbReference type="InterPro" id="IPR036397">
    <property type="entry name" value="RNaseH_sf"/>
</dbReference>
<evidence type="ECO:0000256" key="1">
    <source>
        <dbReference type="ARBA" id="ARBA00022722"/>
    </source>
</evidence>
<dbReference type="InterPro" id="IPR012337">
    <property type="entry name" value="RNaseH-like_sf"/>
</dbReference>
<dbReference type="InterPro" id="IPR013520">
    <property type="entry name" value="Ribonucl_H"/>
</dbReference>
<proteinExistence type="predicted"/>
<organism evidence="5 6">
    <name type="scientific">Lederbergia graminis</name>
    <dbReference type="NCBI Taxonomy" id="735518"/>
    <lineage>
        <taxon>Bacteria</taxon>
        <taxon>Bacillati</taxon>
        <taxon>Bacillota</taxon>
        <taxon>Bacilli</taxon>
        <taxon>Bacillales</taxon>
        <taxon>Bacillaceae</taxon>
        <taxon>Lederbergia</taxon>
    </lineage>
</organism>
<evidence type="ECO:0000313" key="5">
    <source>
        <dbReference type="EMBL" id="MFC5464242.1"/>
    </source>
</evidence>
<dbReference type="GO" id="GO:0004527">
    <property type="term" value="F:exonuclease activity"/>
    <property type="evidence" value="ECO:0007669"/>
    <property type="project" value="UniProtKB-KW"/>
</dbReference>
<keyword evidence="2" id="KW-0378">Hydrolase</keyword>
<keyword evidence="6" id="KW-1185">Reference proteome</keyword>
<keyword evidence="1" id="KW-0540">Nuclease</keyword>
<dbReference type="SMART" id="SM00479">
    <property type="entry name" value="EXOIII"/>
    <property type="match status" value="1"/>
</dbReference>
<keyword evidence="3 5" id="KW-0269">Exonuclease</keyword>
<evidence type="ECO:0000313" key="6">
    <source>
        <dbReference type="Proteomes" id="UP001596147"/>
    </source>
</evidence>
<sequence>MKDNSFLHFMKQFQMKLSTNVYTPLLGKTDPKHIAFLRNLEKEMEIEKSLTIPLKDLHVVVFDMETTGFAPEQGDQILSIGAVKMGETANDTFYSLVRFEGQLTPAVKELTGLDEAELKTAPSLSDVLIRFYEFVQTDTLVAHHATHEKKFLQHANWKIFRKPYKHRIIDTSLVFKLIDPSLKLVSLDDYCNHFEVEVRDRHHALGDAQMTAQLWSKFVFQMNEMQCHTLMDVYDRVAKI</sequence>
<dbReference type="NCBIfam" id="TIGR00573">
    <property type="entry name" value="dnaq"/>
    <property type="match status" value="1"/>
</dbReference>
<reference evidence="6" key="1">
    <citation type="journal article" date="2019" name="Int. J. Syst. Evol. Microbiol.">
        <title>The Global Catalogue of Microorganisms (GCM) 10K type strain sequencing project: providing services to taxonomists for standard genome sequencing and annotation.</title>
        <authorList>
            <consortium name="The Broad Institute Genomics Platform"/>
            <consortium name="The Broad Institute Genome Sequencing Center for Infectious Disease"/>
            <person name="Wu L."/>
            <person name="Ma J."/>
        </authorList>
    </citation>
    <scope>NUCLEOTIDE SEQUENCE [LARGE SCALE GENOMIC DNA]</scope>
    <source>
        <strain evidence="6">CGMCC 1.12237</strain>
    </source>
</reference>
<protein>
    <submittedName>
        <fullName evidence="5">Exonuclease domain-containing protein</fullName>
    </submittedName>
</protein>
<dbReference type="EMBL" id="JBHSMC010000003">
    <property type="protein sequence ID" value="MFC5464242.1"/>
    <property type="molecule type" value="Genomic_DNA"/>
</dbReference>
<dbReference type="InterPro" id="IPR006054">
    <property type="entry name" value="DnaQ"/>
</dbReference>
<dbReference type="CDD" id="cd06127">
    <property type="entry name" value="DEDDh"/>
    <property type="match status" value="1"/>
</dbReference>
<evidence type="ECO:0000256" key="2">
    <source>
        <dbReference type="ARBA" id="ARBA00022801"/>
    </source>
</evidence>
<name>A0ABW0LH24_9BACI</name>
<comment type="caution">
    <text evidence="5">The sequence shown here is derived from an EMBL/GenBank/DDBJ whole genome shotgun (WGS) entry which is preliminary data.</text>
</comment>
<feature type="domain" description="Exonuclease" evidence="4">
    <location>
        <begin position="58"/>
        <end position="224"/>
    </location>
</feature>
<dbReference type="NCBIfam" id="NF005836">
    <property type="entry name" value="PRK07740.1"/>
    <property type="match status" value="1"/>
</dbReference>
<dbReference type="SUPFAM" id="SSF53098">
    <property type="entry name" value="Ribonuclease H-like"/>
    <property type="match status" value="1"/>
</dbReference>
<dbReference type="Proteomes" id="UP001596147">
    <property type="component" value="Unassembled WGS sequence"/>
</dbReference>
<dbReference type="Gene3D" id="3.30.420.10">
    <property type="entry name" value="Ribonuclease H-like superfamily/Ribonuclease H"/>
    <property type="match status" value="1"/>
</dbReference>
<dbReference type="Pfam" id="PF00929">
    <property type="entry name" value="RNase_T"/>
    <property type="match status" value="1"/>
</dbReference>
<dbReference type="PANTHER" id="PTHR30231:SF4">
    <property type="entry name" value="PROTEIN NEN2"/>
    <property type="match status" value="1"/>
</dbReference>